<evidence type="ECO:0000313" key="2">
    <source>
        <dbReference type="EMBL" id="MET4716579.1"/>
    </source>
</evidence>
<keyword evidence="3" id="KW-1185">Reference proteome</keyword>
<keyword evidence="1" id="KW-0812">Transmembrane</keyword>
<dbReference type="RefSeq" id="WP_162136823.1">
    <property type="nucleotide sequence ID" value="NZ_CP066351.1"/>
</dbReference>
<proteinExistence type="predicted"/>
<sequence>MSARLHQEQIGLSRSTVHGVVFAIFVRPPRLLPANQSRAILIPRCSVTVIVAVQIFVAFSLNFY</sequence>
<evidence type="ECO:0008006" key="4">
    <source>
        <dbReference type="Google" id="ProtNLM"/>
    </source>
</evidence>
<feature type="transmembrane region" description="Helical" evidence="1">
    <location>
        <begin position="40"/>
        <end position="61"/>
    </location>
</feature>
<dbReference type="EMBL" id="JBEPTQ010000002">
    <property type="protein sequence ID" value="MET4716579.1"/>
    <property type="molecule type" value="Genomic_DNA"/>
</dbReference>
<protein>
    <recommendedName>
        <fullName evidence="4">Transposase</fullName>
    </recommendedName>
</protein>
<keyword evidence="1" id="KW-0472">Membrane</keyword>
<organism evidence="2 3">
    <name type="scientific">Bradyrhizobium japonicum</name>
    <dbReference type="NCBI Taxonomy" id="375"/>
    <lineage>
        <taxon>Bacteria</taxon>
        <taxon>Pseudomonadati</taxon>
        <taxon>Pseudomonadota</taxon>
        <taxon>Alphaproteobacteria</taxon>
        <taxon>Hyphomicrobiales</taxon>
        <taxon>Nitrobacteraceae</taxon>
        <taxon>Bradyrhizobium</taxon>
    </lineage>
</organism>
<comment type="caution">
    <text evidence="2">The sequence shown here is derived from an EMBL/GenBank/DDBJ whole genome shotgun (WGS) entry which is preliminary data.</text>
</comment>
<accession>A0ABV2RI10</accession>
<evidence type="ECO:0000313" key="3">
    <source>
        <dbReference type="Proteomes" id="UP001549291"/>
    </source>
</evidence>
<evidence type="ECO:0000256" key="1">
    <source>
        <dbReference type="SAM" id="Phobius"/>
    </source>
</evidence>
<keyword evidence="1" id="KW-1133">Transmembrane helix</keyword>
<gene>
    <name evidence="2" type="ORF">ABIF63_000685</name>
</gene>
<dbReference type="Proteomes" id="UP001549291">
    <property type="component" value="Unassembled WGS sequence"/>
</dbReference>
<name>A0ABV2RI10_BRAJP</name>
<reference evidence="2 3" key="1">
    <citation type="submission" date="2024-06" db="EMBL/GenBank/DDBJ databases">
        <title>Genomic Encyclopedia of Type Strains, Phase V (KMG-V): Genome sequencing to study the core and pangenomes of soil and plant-associated prokaryotes.</title>
        <authorList>
            <person name="Whitman W."/>
        </authorList>
    </citation>
    <scope>NUCLEOTIDE SEQUENCE [LARGE SCALE GENOMIC DNA]</scope>
    <source>
        <strain evidence="2 3">USDA 160</strain>
    </source>
</reference>